<evidence type="ECO:0000256" key="1">
    <source>
        <dbReference type="ARBA" id="ARBA00010139"/>
    </source>
</evidence>
<dbReference type="PANTHER" id="PTHR42877">
    <property type="entry name" value="L-ORNITHINE N(5)-MONOOXYGENASE-RELATED"/>
    <property type="match status" value="1"/>
</dbReference>
<evidence type="ECO:0008006" key="8">
    <source>
        <dbReference type="Google" id="ProtNLM"/>
    </source>
</evidence>
<dbReference type="InterPro" id="IPR020946">
    <property type="entry name" value="Flavin_mOase-like"/>
</dbReference>
<dbReference type="RefSeq" id="XP_033402668.1">
    <property type="nucleotide sequence ID" value="XM_033536350.1"/>
</dbReference>
<dbReference type="Gene3D" id="3.50.50.60">
    <property type="entry name" value="FAD/NAD(P)-binding domain"/>
    <property type="match status" value="2"/>
</dbReference>
<organism evidence="6 7">
    <name type="scientific">Aplosporella prunicola CBS 121167</name>
    <dbReference type="NCBI Taxonomy" id="1176127"/>
    <lineage>
        <taxon>Eukaryota</taxon>
        <taxon>Fungi</taxon>
        <taxon>Dikarya</taxon>
        <taxon>Ascomycota</taxon>
        <taxon>Pezizomycotina</taxon>
        <taxon>Dothideomycetes</taxon>
        <taxon>Dothideomycetes incertae sedis</taxon>
        <taxon>Botryosphaeriales</taxon>
        <taxon>Aplosporellaceae</taxon>
        <taxon>Aplosporella</taxon>
    </lineage>
</organism>
<protein>
    <recommendedName>
        <fullName evidence="8">FAD/NAD(P)-binding domain-containing protein</fullName>
    </recommendedName>
</protein>
<dbReference type="PANTHER" id="PTHR42877:SF6">
    <property type="entry name" value="MONOOXYGENASE, PUTATIVE (AFU_ORTHOLOGUE AFUA_3G15050)-RELATED"/>
    <property type="match status" value="1"/>
</dbReference>
<dbReference type="AlphaFoldDB" id="A0A6A6BSI5"/>
<dbReference type="Pfam" id="PF00743">
    <property type="entry name" value="FMO-like"/>
    <property type="match status" value="1"/>
</dbReference>
<dbReference type="GO" id="GO:0004499">
    <property type="term" value="F:N,N-dimethylaniline monooxygenase activity"/>
    <property type="evidence" value="ECO:0007669"/>
    <property type="project" value="InterPro"/>
</dbReference>
<proteinExistence type="inferred from homology"/>
<keyword evidence="7" id="KW-1185">Reference proteome</keyword>
<dbReference type="InterPro" id="IPR051209">
    <property type="entry name" value="FAD-bind_Monooxygenase_sf"/>
</dbReference>
<evidence type="ECO:0000256" key="2">
    <source>
        <dbReference type="ARBA" id="ARBA00022630"/>
    </source>
</evidence>
<dbReference type="OrthoDB" id="74360at2759"/>
<evidence type="ECO:0000256" key="3">
    <source>
        <dbReference type="ARBA" id="ARBA00022827"/>
    </source>
</evidence>
<dbReference type="Proteomes" id="UP000799438">
    <property type="component" value="Unassembled WGS sequence"/>
</dbReference>
<dbReference type="GO" id="GO:0050661">
    <property type="term" value="F:NADP binding"/>
    <property type="evidence" value="ECO:0007669"/>
    <property type="project" value="InterPro"/>
</dbReference>
<dbReference type="EMBL" id="ML995475">
    <property type="protein sequence ID" value="KAF2146960.1"/>
    <property type="molecule type" value="Genomic_DNA"/>
</dbReference>
<dbReference type="InterPro" id="IPR036188">
    <property type="entry name" value="FAD/NAD-bd_sf"/>
</dbReference>
<accession>A0A6A6BSI5</accession>
<feature type="compositionally biased region" description="Basic and acidic residues" evidence="5">
    <location>
        <begin position="24"/>
        <end position="39"/>
    </location>
</feature>
<reference evidence="6" key="1">
    <citation type="journal article" date="2020" name="Stud. Mycol.">
        <title>101 Dothideomycetes genomes: a test case for predicting lifestyles and emergence of pathogens.</title>
        <authorList>
            <person name="Haridas S."/>
            <person name="Albert R."/>
            <person name="Binder M."/>
            <person name="Bloem J."/>
            <person name="Labutti K."/>
            <person name="Salamov A."/>
            <person name="Andreopoulos B."/>
            <person name="Baker S."/>
            <person name="Barry K."/>
            <person name="Bills G."/>
            <person name="Bluhm B."/>
            <person name="Cannon C."/>
            <person name="Castanera R."/>
            <person name="Culley D."/>
            <person name="Daum C."/>
            <person name="Ezra D."/>
            <person name="Gonzalez J."/>
            <person name="Henrissat B."/>
            <person name="Kuo A."/>
            <person name="Liang C."/>
            <person name="Lipzen A."/>
            <person name="Lutzoni F."/>
            <person name="Magnuson J."/>
            <person name="Mondo S."/>
            <person name="Nolan M."/>
            <person name="Ohm R."/>
            <person name="Pangilinan J."/>
            <person name="Park H.-J."/>
            <person name="Ramirez L."/>
            <person name="Alfaro M."/>
            <person name="Sun H."/>
            <person name="Tritt A."/>
            <person name="Yoshinaga Y."/>
            <person name="Zwiers L.-H."/>
            <person name="Turgeon B."/>
            <person name="Goodwin S."/>
            <person name="Spatafora J."/>
            <person name="Crous P."/>
            <person name="Grigoriev I."/>
        </authorList>
    </citation>
    <scope>NUCLEOTIDE SEQUENCE</scope>
    <source>
        <strain evidence="6">CBS 121167</strain>
    </source>
</reference>
<dbReference type="GO" id="GO:0050660">
    <property type="term" value="F:flavin adenine dinucleotide binding"/>
    <property type="evidence" value="ECO:0007669"/>
    <property type="project" value="InterPro"/>
</dbReference>
<evidence type="ECO:0000256" key="5">
    <source>
        <dbReference type="SAM" id="MobiDB-lite"/>
    </source>
</evidence>
<evidence type="ECO:0000256" key="4">
    <source>
        <dbReference type="ARBA" id="ARBA00023002"/>
    </source>
</evidence>
<name>A0A6A6BSI5_9PEZI</name>
<evidence type="ECO:0000313" key="7">
    <source>
        <dbReference type="Proteomes" id="UP000799438"/>
    </source>
</evidence>
<evidence type="ECO:0000313" key="6">
    <source>
        <dbReference type="EMBL" id="KAF2146960.1"/>
    </source>
</evidence>
<sequence length="593" mass="67118">MPSSESSDAAQEHPPAVNGAKVHKISEWDPQHPPLELEEHPIDEPKGIKVAVLGAGLSGVIAGALLPAKVPGIDLTIFEKNSDVGGTWFENIYPGVRCDVPANVYQTSFEPNTQWTEEFATGGEIKAYWQHVARKYGVYERTKFNSLIHRADWDPAAATWKLQIEDVNEKKVTEETFDFVITAVGHFNFWKLPEYPGIENYKGHLRHSSNWDPNFDPKDKTVAVIGNGASGIQVVPEVQKVAKHLDHYARGRTWIAGSLGGRDRKAEPMYFAPEQLKEFEDPEKYLKYRRTLEETYWRRFAAVLKNTEENEKARKEFTTLMAARLKDKPELLDEILPDFSPHCRRLTPGPGYLEALTKENVSFISTRIKRFTEDGIETVDGVHRPVEAVICSTGANIDFAPPFPIVANGVDLSQAWKKDGEIGYPHTYLGVAAPNFPNLLFIHGPNGTGVAGSVPNSSENQVTFIARLLRKVSKERIRTVAPSQAAADDFLEYADSFFPRTVFSQNCRSWYNGGYPGGRIHGIWPGSASHLNYVRKNPRWEDWDWTYPKKNRFVSYFGNGWTRKEQDPAADVLPFLKDPSTIDLRDHHERWWE</sequence>
<dbReference type="SUPFAM" id="SSF51905">
    <property type="entry name" value="FAD/NAD(P)-binding domain"/>
    <property type="match status" value="2"/>
</dbReference>
<dbReference type="GeneID" id="54293846"/>
<comment type="similarity">
    <text evidence="1">Belongs to the FAD-binding monooxygenase family.</text>
</comment>
<keyword evidence="2" id="KW-0285">Flavoprotein</keyword>
<keyword evidence="3" id="KW-0274">FAD</keyword>
<keyword evidence="4" id="KW-0560">Oxidoreductase</keyword>
<feature type="region of interest" description="Disordered" evidence="5">
    <location>
        <begin position="1"/>
        <end position="39"/>
    </location>
</feature>
<gene>
    <name evidence="6" type="ORF">K452DRAFT_218241</name>
</gene>